<evidence type="ECO:0000313" key="3">
    <source>
        <dbReference type="Proteomes" id="UP001183414"/>
    </source>
</evidence>
<feature type="transmembrane region" description="Helical" evidence="1">
    <location>
        <begin position="246"/>
        <end position="268"/>
    </location>
</feature>
<accession>A0ABU2NQQ5</accession>
<dbReference type="Proteomes" id="UP001183414">
    <property type="component" value="Unassembled WGS sequence"/>
</dbReference>
<feature type="transmembrane region" description="Helical" evidence="1">
    <location>
        <begin position="506"/>
        <end position="526"/>
    </location>
</feature>
<keyword evidence="3" id="KW-1185">Reference proteome</keyword>
<name>A0ABU2NQQ5_9ACTN</name>
<dbReference type="EMBL" id="JAVREQ010000008">
    <property type="protein sequence ID" value="MDT0379306.1"/>
    <property type="molecule type" value="Genomic_DNA"/>
</dbReference>
<comment type="caution">
    <text evidence="2">The sequence shown here is derived from an EMBL/GenBank/DDBJ whole genome shotgun (WGS) entry which is preliminary data.</text>
</comment>
<feature type="transmembrane region" description="Helical" evidence="1">
    <location>
        <begin position="402"/>
        <end position="422"/>
    </location>
</feature>
<feature type="transmembrane region" description="Helical" evidence="1">
    <location>
        <begin position="472"/>
        <end position="500"/>
    </location>
</feature>
<feature type="transmembrane region" description="Helical" evidence="1">
    <location>
        <begin position="117"/>
        <end position="145"/>
    </location>
</feature>
<feature type="transmembrane region" description="Helical" evidence="1">
    <location>
        <begin position="189"/>
        <end position="208"/>
    </location>
</feature>
<feature type="transmembrane region" description="Helical" evidence="1">
    <location>
        <begin position="428"/>
        <end position="451"/>
    </location>
</feature>
<organism evidence="2 3">
    <name type="scientific">Streptomyces hazeniae</name>
    <dbReference type="NCBI Taxonomy" id="3075538"/>
    <lineage>
        <taxon>Bacteria</taxon>
        <taxon>Bacillati</taxon>
        <taxon>Actinomycetota</taxon>
        <taxon>Actinomycetes</taxon>
        <taxon>Kitasatosporales</taxon>
        <taxon>Streptomycetaceae</taxon>
        <taxon>Streptomyces</taxon>
    </lineage>
</organism>
<evidence type="ECO:0000256" key="1">
    <source>
        <dbReference type="SAM" id="Phobius"/>
    </source>
</evidence>
<feature type="transmembrane region" description="Helical" evidence="1">
    <location>
        <begin position="330"/>
        <end position="348"/>
    </location>
</feature>
<dbReference type="RefSeq" id="WP_311673104.1">
    <property type="nucleotide sequence ID" value="NZ_JAVREQ010000008.1"/>
</dbReference>
<protein>
    <submittedName>
        <fullName evidence="2">Transporter</fullName>
    </submittedName>
</protein>
<keyword evidence="1" id="KW-0472">Membrane</keyword>
<proteinExistence type="predicted"/>
<evidence type="ECO:0000313" key="2">
    <source>
        <dbReference type="EMBL" id="MDT0379306.1"/>
    </source>
</evidence>
<feature type="transmembrane region" description="Helical" evidence="1">
    <location>
        <begin position="151"/>
        <end position="177"/>
    </location>
</feature>
<feature type="transmembrane region" description="Helical" evidence="1">
    <location>
        <begin position="77"/>
        <end position="96"/>
    </location>
</feature>
<reference evidence="3" key="1">
    <citation type="submission" date="2023-07" db="EMBL/GenBank/DDBJ databases">
        <title>30 novel species of actinomycetes from the DSMZ collection.</title>
        <authorList>
            <person name="Nouioui I."/>
        </authorList>
    </citation>
    <scope>NUCLEOTIDE SEQUENCE [LARGE SCALE GENOMIC DNA]</scope>
    <source>
        <strain evidence="3">DSM 42041</strain>
    </source>
</reference>
<gene>
    <name evidence="2" type="ORF">RM572_11065</name>
</gene>
<keyword evidence="1" id="KW-0812">Transmembrane</keyword>
<keyword evidence="1" id="KW-1133">Transmembrane helix</keyword>
<sequence>MTATTPTSAAPAATAPAPSVTPTFLRLKLSLLRNGLRQSTGRTAAFVTSIVLALLLAAFQLLGLIVLRGNAHADAVVVPLTALVALGWAVMPLFFPSGDETLDPSRLVMLPLRPERLVTALLGASLIGIGPVFTLTLVLGAALAVTHGGPATVAAVLAVPLMLLTCVALARAVAAANVRLLTSRKGRDLALLSGIVLAIGAQFLNLGVQKLSQPGGLSALEPAAAVLGWLPPASAVAAVQSASDGAYASAAVQLALTAAGLVALLRWWRRSLTHLMTSPDSSTLQAASTDSADRTGGRSAGLAAWLPGGRTGAVMLRTLRYAWRDPKAKVAWASSLGIGILLPIVFLVQGNGNVYNACFAAGLLGLQMYNQFGQDYSAFWLVAATTASAHDARVELRARMSAIALVGVPYVALVCIGSAALLDDWAALAEVLGLALALLGALLATGVWSSTYFPYSIPQDSAKNVAPGQGSLAYLSILGGMLIGAVLCMPLLALTVWLHLAAWHGFLWLLLPLGVAYGLALCALSLRLTAPRAAARLPEILGAVSR</sequence>
<feature type="transmembrane region" description="Helical" evidence="1">
    <location>
        <begin position="43"/>
        <end position="65"/>
    </location>
</feature>